<dbReference type="GO" id="GO:0046872">
    <property type="term" value="F:metal ion binding"/>
    <property type="evidence" value="ECO:0007669"/>
    <property type="project" value="UniProtKB-KW"/>
</dbReference>
<keyword evidence="9" id="KW-1185">Reference proteome</keyword>
<comment type="cofactor">
    <cofactor evidence="6">
        <name>Mg(2+)</name>
        <dbReference type="ChEBI" id="CHEBI:18420"/>
    </cofactor>
    <text evidence="6">Binds 1 Mg(2+) ion per trimer.</text>
</comment>
<keyword evidence="1" id="KW-0813">Transport</keyword>
<reference evidence="8 9" key="1">
    <citation type="submission" date="2020-08" db="EMBL/GenBank/DDBJ databases">
        <authorList>
            <person name="Liu C."/>
            <person name="Sun Q."/>
        </authorList>
    </citation>
    <scope>NUCLEOTIDE SEQUENCE [LARGE SCALE GENOMIC DNA]</scope>
    <source>
        <strain evidence="8 9">NSJ-61</strain>
    </source>
</reference>
<gene>
    <name evidence="8" type="ORF">H9Q80_05235</name>
</gene>
<dbReference type="RefSeq" id="WP_117454513.1">
    <property type="nucleotide sequence ID" value="NZ_CP060636.1"/>
</dbReference>
<evidence type="ECO:0000256" key="3">
    <source>
        <dbReference type="ARBA" id="ARBA00022679"/>
    </source>
</evidence>
<dbReference type="InterPro" id="IPR036542">
    <property type="entry name" value="PTS_IIA_lac/cel_sf"/>
</dbReference>
<dbReference type="Proteomes" id="UP000515856">
    <property type="component" value="Chromosome"/>
</dbReference>
<dbReference type="PROSITE" id="PS51095">
    <property type="entry name" value="PTS_EIIA_TYPE_3"/>
    <property type="match status" value="1"/>
</dbReference>
<feature type="active site" description="Tele-phosphohistidine intermediate" evidence="5">
    <location>
        <position position="76"/>
    </location>
</feature>
<sequence length="103" mass="11857">MTSEQYAFQLILHSGNARSIAYEALEKAKEKQIKESLSMMEESKKELIEAQKIHAEMLRIMANDEEKIKIDLLLMHAEDHIASSAVTVDLTKEIIYLYQKMEG</sequence>
<feature type="binding site" evidence="6">
    <location>
        <position position="79"/>
    </location>
    <ligand>
        <name>Mg(2+)</name>
        <dbReference type="ChEBI" id="CHEBI:18420"/>
        <note>ligand shared between all trimeric partners</note>
    </ligand>
</feature>
<evidence type="ECO:0000256" key="4">
    <source>
        <dbReference type="ARBA" id="ARBA00022683"/>
    </source>
</evidence>
<dbReference type="EMBL" id="CP060636">
    <property type="protein sequence ID" value="QNM13357.1"/>
    <property type="molecule type" value="Genomic_DNA"/>
</dbReference>
<evidence type="ECO:0000256" key="7">
    <source>
        <dbReference type="PROSITE-ProRule" id="PRU00418"/>
    </source>
</evidence>
<dbReference type="GO" id="GO:0016740">
    <property type="term" value="F:transferase activity"/>
    <property type="evidence" value="ECO:0007669"/>
    <property type="project" value="UniProtKB-KW"/>
</dbReference>
<proteinExistence type="predicted"/>
<dbReference type="Gene3D" id="1.20.58.80">
    <property type="entry name" value="Phosphotransferase system, lactose/cellobiose-type IIA subunit"/>
    <property type="match status" value="1"/>
</dbReference>
<name>A0A7G9GRC5_9FIRM</name>
<evidence type="ECO:0000256" key="1">
    <source>
        <dbReference type="ARBA" id="ARBA00022448"/>
    </source>
</evidence>
<evidence type="ECO:0000256" key="5">
    <source>
        <dbReference type="PIRSR" id="PIRSR000699-1"/>
    </source>
</evidence>
<accession>A0A7G9GRC5</accession>
<evidence type="ECO:0000256" key="2">
    <source>
        <dbReference type="ARBA" id="ARBA00022597"/>
    </source>
</evidence>
<dbReference type="PIRSF" id="PIRSF000699">
    <property type="entry name" value="PTS_IILac_III"/>
    <property type="match status" value="1"/>
</dbReference>
<keyword evidence="4" id="KW-0598">Phosphotransferase system</keyword>
<dbReference type="Pfam" id="PF02255">
    <property type="entry name" value="PTS_IIA"/>
    <property type="match status" value="1"/>
</dbReference>
<evidence type="ECO:0000313" key="9">
    <source>
        <dbReference type="Proteomes" id="UP000515856"/>
    </source>
</evidence>
<keyword evidence="3" id="KW-0808">Transferase</keyword>
<dbReference type="SUPFAM" id="SSF46973">
    <property type="entry name" value="Enzyme IIa from lactose specific PTS, IIa-lac"/>
    <property type="match status" value="1"/>
</dbReference>
<feature type="modified residue" description="Phosphohistidine; by HPr" evidence="7">
    <location>
        <position position="76"/>
    </location>
</feature>
<dbReference type="GO" id="GO:0009401">
    <property type="term" value="P:phosphoenolpyruvate-dependent sugar phosphotransferase system"/>
    <property type="evidence" value="ECO:0007669"/>
    <property type="project" value="UniProtKB-KW"/>
</dbReference>
<keyword evidence="6" id="KW-0460">Magnesium</keyword>
<dbReference type="KEGG" id="ehn:H9Q80_05235"/>
<dbReference type="AlphaFoldDB" id="A0A7G9GRC5"/>
<organism evidence="8 9">
    <name type="scientific">[Eubacterium] hominis</name>
    <dbReference type="NCBI Taxonomy" id="2764325"/>
    <lineage>
        <taxon>Bacteria</taxon>
        <taxon>Bacillati</taxon>
        <taxon>Bacillota</taxon>
        <taxon>Erysipelotrichia</taxon>
        <taxon>Erysipelotrichales</taxon>
        <taxon>Erysipelotrichaceae</taxon>
        <taxon>Amedibacillus</taxon>
    </lineage>
</organism>
<keyword evidence="2" id="KW-0762">Sugar transport</keyword>
<dbReference type="PANTHER" id="PTHR34382">
    <property type="entry name" value="PTS SYSTEM N,N'-DIACETYLCHITOBIOSE-SPECIFIC EIIA COMPONENT"/>
    <property type="match status" value="1"/>
</dbReference>
<keyword evidence="6" id="KW-0479">Metal-binding</keyword>
<dbReference type="InterPro" id="IPR003188">
    <property type="entry name" value="PTS_IIA_lac/cel"/>
</dbReference>
<protein>
    <submittedName>
        <fullName evidence="8">PTS lactose/cellobiose transporter subunit IIA</fullName>
    </submittedName>
</protein>
<evidence type="ECO:0000256" key="6">
    <source>
        <dbReference type="PIRSR" id="PIRSR000699-2"/>
    </source>
</evidence>
<evidence type="ECO:0000313" key="8">
    <source>
        <dbReference type="EMBL" id="QNM13357.1"/>
    </source>
</evidence>
<dbReference type="PANTHER" id="PTHR34382:SF7">
    <property type="entry name" value="PTS SYSTEM N,N'-DIACETYLCHITOBIOSE-SPECIFIC EIIA COMPONENT"/>
    <property type="match status" value="1"/>
</dbReference>